<dbReference type="EMBL" id="UINC01139064">
    <property type="protein sequence ID" value="SVD25385.1"/>
    <property type="molecule type" value="Genomic_DNA"/>
</dbReference>
<gene>
    <name evidence="1" type="ORF">METZ01_LOCUS378239</name>
</gene>
<name>A0A382TUL5_9ZZZZ</name>
<protein>
    <submittedName>
        <fullName evidence="1">Uncharacterized protein</fullName>
    </submittedName>
</protein>
<proteinExistence type="predicted"/>
<reference evidence="1" key="1">
    <citation type="submission" date="2018-05" db="EMBL/GenBank/DDBJ databases">
        <authorList>
            <person name="Lanie J.A."/>
            <person name="Ng W.-L."/>
            <person name="Kazmierczak K.M."/>
            <person name="Andrzejewski T.M."/>
            <person name="Davidsen T.M."/>
            <person name="Wayne K.J."/>
            <person name="Tettelin H."/>
            <person name="Glass J.I."/>
            <person name="Rusch D."/>
            <person name="Podicherti R."/>
            <person name="Tsui H.-C.T."/>
            <person name="Winkler M.E."/>
        </authorList>
    </citation>
    <scope>NUCLEOTIDE SEQUENCE</scope>
</reference>
<accession>A0A382TUL5</accession>
<sequence length="25" mass="2720">MPGKSQLAFIKIVDWLLTGFTALVA</sequence>
<dbReference type="AlphaFoldDB" id="A0A382TUL5"/>
<organism evidence="1">
    <name type="scientific">marine metagenome</name>
    <dbReference type="NCBI Taxonomy" id="408172"/>
    <lineage>
        <taxon>unclassified sequences</taxon>
        <taxon>metagenomes</taxon>
        <taxon>ecological metagenomes</taxon>
    </lineage>
</organism>
<evidence type="ECO:0000313" key="1">
    <source>
        <dbReference type="EMBL" id="SVD25385.1"/>
    </source>
</evidence>
<feature type="non-terminal residue" evidence="1">
    <location>
        <position position="25"/>
    </location>
</feature>